<feature type="non-terminal residue" evidence="1">
    <location>
        <position position="48"/>
    </location>
</feature>
<accession>F3FFU7</accession>
<dbReference type="EMBL" id="AEAH01000393">
    <property type="protein sequence ID" value="EGH29083.1"/>
    <property type="molecule type" value="Genomic_DNA"/>
</dbReference>
<dbReference type="HOGENOM" id="CLU_3161956_0_0_6"/>
<evidence type="ECO:0000313" key="2">
    <source>
        <dbReference type="Proteomes" id="UP000004471"/>
    </source>
</evidence>
<dbReference type="Proteomes" id="UP000004471">
    <property type="component" value="Unassembled WGS sequence"/>
</dbReference>
<comment type="caution">
    <text evidence="1">The sequence shown here is derived from an EMBL/GenBank/DDBJ whole genome shotgun (WGS) entry which is preliminary data.</text>
</comment>
<reference evidence="1 2" key="1">
    <citation type="journal article" date="2011" name="PLoS Pathog.">
        <title>Dynamic evolution of pathogenicity revealed by sequencing and comparative genomics of 19 Pseudomonas syringae isolates.</title>
        <authorList>
            <person name="Baltrus D.A."/>
            <person name="Nishimura M.T."/>
            <person name="Romanchuk A."/>
            <person name="Chang J.H."/>
            <person name="Mukhtar M.S."/>
            <person name="Cherkis K."/>
            <person name="Roach J."/>
            <person name="Grant S.R."/>
            <person name="Jones C.D."/>
            <person name="Dangl J.L."/>
        </authorList>
    </citation>
    <scope>NUCLEOTIDE SEQUENCE [LARGE SCALE GENOMIC DNA]</scope>
    <source>
        <strain evidence="2">M301072PT</strain>
    </source>
</reference>
<evidence type="ECO:0000313" key="1">
    <source>
        <dbReference type="EMBL" id="EGH29083.1"/>
    </source>
</evidence>
<protein>
    <submittedName>
        <fullName evidence="1">Methylthioribulose-1-phosphate dehydratase</fullName>
    </submittedName>
</protein>
<organism evidence="1 2">
    <name type="scientific">Pseudomonas syringae pv. japonica str. M301072</name>
    <dbReference type="NCBI Taxonomy" id="629262"/>
    <lineage>
        <taxon>Bacteria</taxon>
        <taxon>Pseudomonadati</taxon>
        <taxon>Pseudomonadota</taxon>
        <taxon>Gammaproteobacteria</taxon>
        <taxon>Pseudomonadales</taxon>
        <taxon>Pseudomonadaceae</taxon>
        <taxon>Pseudomonas</taxon>
        <taxon>Pseudomonas syringae</taxon>
    </lineage>
</organism>
<proteinExistence type="predicted"/>
<name>F3FFU7_PSESX</name>
<gene>
    <name evidence="1" type="ORF">PSYJA_08900</name>
</gene>
<sequence length="48" mass="5226">MSREQLSLEIIEAGRFLYGRGWSPPATSSNYSARLSASEALLTVSGKH</sequence>
<dbReference type="AlphaFoldDB" id="F3FFU7"/>